<dbReference type="STRING" id="76193.A0A194RGK0"/>
<evidence type="ECO:0000256" key="7">
    <source>
        <dbReference type="ARBA" id="ARBA00022989"/>
    </source>
</evidence>
<evidence type="ECO:0000256" key="5">
    <source>
        <dbReference type="ARBA" id="ARBA00022692"/>
    </source>
</evidence>
<dbReference type="SMART" id="SM00780">
    <property type="entry name" value="PIG-X"/>
    <property type="match status" value="1"/>
</dbReference>
<keyword evidence="8 10" id="KW-0472">Membrane</keyword>
<evidence type="ECO:0000313" key="12">
    <source>
        <dbReference type="Proteomes" id="UP000053240"/>
    </source>
</evidence>
<reference evidence="11 12" key="1">
    <citation type="journal article" date="2015" name="Nat. Commun.">
        <title>Outbred genome sequencing and CRISPR/Cas9 gene editing in butterflies.</title>
        <authorList>
            <person name="Li X."/>
            <person name="Fan D."/>
            <person name="Zhang W."/>
            <person name="Liu G."/>
            <person name="Zhang L."/>
            <person name="Zhao L."/>
            <person name="Fang X."/>
            <person name="Chen L."/>
            <person name="Dong Y."/>
            <person name="Chen Y."/>
            <person name="Ding Y."/>
            <person name="Zhao R."/>
            <person name="Feng M."/>
            <person name="Zhu Y."/>
            <person name="Feng Y."/>
            <person name="Jiang X."/>
            <person name="Zhu D."/>
            <person name="Xiang H."/>
            <person name="Feng X."/>
            <person name="Li S."/>
            <person name="Wang J."/>
            <person name="Zhang G."/>
            <person name="Kronforst M.R."/>
            <person name="Wang W."/>
        </authorList>
    </citation>
    <scope>NUCLEOTIDE SEQUENCE [LARGE SCALE GENOMIC DNA]</scope>
    <source>
        <strain evidence="11">Ya'a_city_454_Pm</strain>
        <tissue evidence="11">Whole body</tissue>
    </source>
</reference>
<keyword evidence="9" id="KW-0325">Glycoprotein</keyword>
<evidence type="ECO:0000256" key="9">
    <source>
        <dbReference type="ARBA" id="ARBA00023180"/>
    </source>
</evidence>
<protein>
    <recommendedName>
        <fullName evidence="10">Phosphatidylinositol-glycan biosynthesis class X protein</fullName>
    </recommendedName>
</protein>
<proteinExistence type="inferred from homology"/>
<gene>
    <name evidence="11" type="ORF">RR48_08160</name>
</gene>
<dbReference type="PANTHER" id="PTHR28650:SF1">
    <property type="entry name" value="PHOSPHATIDYLINOSITOL-GLYCAN BIOSYNTHESIS CLASS X PROTEIN"/>
    <property type="match status" value="1"/>
</dbReference>
<dbReference type="AlphaFoldDB" id="A0A194RGK0"/>
<comment type="function">
    <text evidence="10">Stabilizing subunit of the glycosylphosphatidylinositol-mannosyltransferase I complex which catalyzes the transfer of the first mannose, via an alpha-1,4 bond from a dolichol-phosphate-mannose (Dol-P-Man) to the glucosaminyl acyl phosphatidylinositol (GlcN-(acyl)PI) intermediate to generate alpha-D-Man-(1-&gt;4)-alpha-D-GlcN-(1-&gt;6)-(1-radyl,2-acyl-sn-glycero-3-phospho)-2-acyl-inositol and participates in the sixth step of the glycosylphosphatidylinositol-anchor biosynthesis. Probably acts by stabilizing the mannosyltransferase PIGM.</text>
</comment>
<dbReference type="InterPro" id="IPR040039">
    <property type="entry name" value="PIGX"/>
</dbReference>
<dbReference type="Pfam" id="PF08320">
    <property type="entry name" value="PIG-X"/>
    <property type="match status" value="1"/>
</dbReference>
<feature type="transmembrane region" description="Helical" evidence="10">
    <location>
        <begin position="235"/>
        <end position="257"/>
    </location>
</feature>
<dbReference type="GO" id="GO:0005789">
    <property type="term" value="C:endoplasmic reticulum membrane"/>
    <property type="evidence" value="ECO:0007669"/>
    <property type="project" value="UniProtKB-SubCell"/>
</dbReference>
<evidence type="ECO:0000313" key="11">
    <source>
        <dbReference type="EMBL" id="KPJ16569.1"/>
    </source>
</evidence>
<sequence length="269" mass="30366">MRFPSHWGNEESNIKTRLSTIYQQRILSYFGHTIRRGDESLEKLIVVGNTGEKRSRGRSPTKWTDQINITYGIIFDNENDERWLYDGCLVGLTQKLPAGVFANPDELSDLRRNKKLNAVLKNPVNIELPTELSTPNNVYITGKIVDGRVNLWLPVHARYHRAVAGGGSARNKIGPPTLFLACPDKRLDVCNLHDTSIVFLCNGSSQEKCKWKEITYTMLTDTLIWDVPVGNTDHYYVVATGTTIVIIVGSLYLLKAIHDYKVGMKKKSS</sequence>
<keyword evidence="7 10" id="KW-1133">Transmembrane helix</keyword>
<dbReference type="GO" id="GO:0006506">
    <property type="term" value="P:GPI anchor biosynthetic process"/>
    <property type="evidence" value="ECO:0007669"/>
    <property type="project" value="UniProtKB-UniPathway"/>
</dbReference>
<evidence type="ECO:0000256" key="10">
    <source>
        <dbReference type="RuleBase" id="RU366056"/>
    </source>
</evidence>
<accession>A0A194RGK0</accession>
<evidence type="ECO:0000256" key="2">
    <source>
        <dbReference type="ARBA" id="ARBA00004687"/>
    </source>
</evidence>
<dbReference type="Proteomes" id="UP000053240">
    <property type="component" value="Unassembled WGS sequence"/>
</dbReference>
<evidence type="ECO:0000256" key="1">
    <source>
        <dbReference type="ARBA" id="ARBA00004389"/>
    </source>
</evidence>
<evidence type="ECO:0000256" key="4">
    <source>
        <dbReference type="ARBA" id="ARBA00022502"/>
    </source>
</evidence>
<comment type="subcellular location">
    <subcellularLocation>
        <location evidence="1 10">Endoplasmic reticulum membrane</location>
        <topology evidence="1 10">Single-pass membrane protein</topology>
    </subcellularLocation>
</comment>
<dbReference type="InParanoid" id="A0A194RGK0"/>
<dbReference type="EMBL" id="KQ460211">
    <property type="protein sequence ID" value="KPJ16569.1"/>
    <property type="molecule type" value="Genomic_DNA"/>
</dbReference>
<keyword evidence="5 10" id="KW-0812">Transmembrane</keyword>
<evidence type="ECO:0000256" key="8">
    <source>
        <dbReference type="ARBA" id="ARBA00023136"/>
    </source>
</evidence>
<evidence type="ECO:0000256" key="3">
    <source>
        <dbReference type="ARBA" id="ARBA00010345"/>
    </source>
</evidence>
<keyword evidence="12" id="KW-1185">Reference proteome</keyword>
<dbReference type="PANTHER" id="PTHR28650">
    <property type="entry name" value="PHOSPHATIDYLINOSITOL-GLYCAN BIOSYNTHESIS CLASS X PROTEIN"/>
    <property type="match status" value="1"/>
</dbReference>
<evidence type="ECO:0000256" key="6">
    <source>
        <dbReference type="ARBA" id="ARBA00022824"/>
    </source>
</evidence>
<dbReference type="FunCoup" id="A0A194RGK0">
    <property type="interactions" value="23"/>
</dbReference>
<keyword evidence="6 10" id="KW-0256">Endoplasmic reticulum</keyword>
<comment type="similarity">
    <text evidence="3 10">Belongs to the PIGX family.</text>
</comment>
<organism evidence="11 12">
    <name type="scientific">Papilio machaon</name>
    <name type="common">Old World swallowtail butterfly</name>
    <dbReference type="NCBI Taxonomy" id="76193"/>
    <lineage>
        <taxon>Eukaryota</taxon>
        <taxon>Metazoa</taxon>
        <taxon>Ecdysozoa</taxon>
        <taxon>Arthropoda</taxon>
        <taxon>Hexapoda</taxon>
        <taxon>Insecta</taxon>
        <taxon>Pterygota</taxon>
        <taxon>Neoptera</taxon>
        <taxon>Endopterygota</taxon>
        <taxon>Lepidoptera</taxon>
        <taxon>Glossata</taxon>
        <taxon>Ditrysia</taxon>
        <taxon>Papilionoidea</taxon>
        <taxon>Papilionidae</taxon>
        <taxon>Papilioninae</taxon>
        <taxon>Papilio</taxon>
    </lineage>
</organism>
<name>A0A194RGK0_PAPMA</name>
<dbReference type="UniPathway" id="UPA00196"/>
<comment type="pathway">
    <text evidence="2 10">Glycolipid biosynthesis; glycosylphosphatidylinositol-anchor biosynthesis.</text>
</comment>
<dbReference type="InterPro" id="IPR013233">
    <property type="entry name" value="PIG-X/PBN1"/>
</dbReference>
<keyword evidence="4 10" id="KW-0337">GPI-anchor biosynthesis</keyword>